<gene>
    <name evidence="10" type="ORF">GCM10007175_01010</name>
</gene>
<dbReference type="InterPro" id="IPR043129">
    <property type="entry name" value="ATPase_NBD"/>
</dbReference>
<feature type="domain" description="Carbohydrate kinase FGGY C-terminal" evidence="9">
    <location>
        <begin position="282"/>
        <end position="474"/>
    </location>
</feature>
<dbReference type="PANTHER" id="PTHR10196">
    <property type="entry name" value="SUGAR KINASE"/>
    <property type="match status" value="1"/>
</dbReference>
<dbReference type="InterPro" id="IPR018484">
    <property type="entry name" value="FGGY_N"/>
</dbReference>
<organism evidence="10 11">
    <name type="scientific">Pseudarthrobacter scleromae</name>
    <dbReference type="NCBI Taxonomy" id="158897"/>
    <lineage>
        <taxon>Bacteria</taxon>
        <taxon>Bacillati</taxon>
        <taxon>Actinomycetota</taxon>
        <taxon>Actinomycetes</taxon>
        <taxon>Micrococcales</taxon>
        <taxon>Micrococcaceae</taxon>
        <taxon>Pseudarthrobacter</taxon>
    </lineage>
</organism>
<feature type="domain" description="Carbohydrate kinase FGGY N-terminal" evidence="8">
    <location>
        <begin position="29"/>
        <end position="267"/>
    </location>
</feature>
<keyword evidence="5" id="KW-0067">ATP-binding</keyword>
<sequence length="504" mass="53221">MSTEAAHGTAPAHAGAVPGHKMFAGSVFAAVDIGASSGRVILGRVSSGGNVELEVVHRFPNGVVEIDGGLRWDFDALFAEVLTGLAAAATVAAAQGEQVASIGIDTWAVDYGLVNTAGELVTQPFSYRDDRSRTAVEPVHRKLDPARLYGTTGLQFLQFNTIYQLASEKNLDGVQALLIPDLIAFLLTGQRRTEATNASTTGLFDAVAGEWATEFLTALGLRKDLFPPLIQPGEAVGTLLPEIAAQVGLPEDTRVVAVGSHDTASAVAAVPAKADNGGEHFAYISSGTWSLVGLELKHPVLTEASREANFTNERGVDGTIRYLRNMGGLWLLSECQRTWAQEGFRPELTALLTAAAALPPGGPQINPDDPYFIAPDNMPGRIRAAVRRTGEVLPDHPAAITRCIMDSLAAGYARTLRDVERLADRTVDVVHIVGGGSQNRLLCQLTADVTGKKVVAGPVEATALGNILIQARAAGAVSGELADLRALVVRSHNLQVFVPELSRL</sequence>
<evidence type="ECO:0000256" key="4">
    <source>
        <dbReference type="ARBA" id="ARBA00022777"/>
    </source>
</evidence>
<evidence type="ECO:0000259" key="9">
    <source>
        <dbReference type="Pfam" id="PF02782"/>
    </source>
</evidence>
<evidence type="ECO:0000259" key="8">
    <source>
        <dbReference type="Pfam" id="PF00370"/>
    </source>
</evidence>
<keyword evidence="2" id="KW-0808">Transferase</keyword>
<keyword evidence="4 10" id="KW-0418">Kinase</keyword>
<dbReference type="CDD" id="cd07771">
    <property type="entry name" value="ASKHA_NBD_FGGY_RhaB-like"/>
    <property type="match status" value="1"/>
</dbReference>
<reference evidence="11" key="1">
    <citation type="journal article" date="2019" name="Int. J. Syst. Evol. Microbiol.">
        <title>The Global Catalogue of Microorganisms (GCM) 10K type strain sequencing project: providing services to taxonomists for standard genome sequencing and annotation.</title>
        <authorList>
            <consortium name="The Broad Institute Genomics Platform"/>
            <consortium name="The Broad Institute Genome Sequencing Center for Infectious Disease"/>
            <person name="Wu L."/>
            <person name="Ma J."/>
        </authorList>
    </citation>
    <scope>NUCLEOTIDE SEQUENCE [LARGE SCALE GENOMIC DNA]</scope>
    <source>
        <strain evidence="11">CGMCC 1.3601</strain>
    </source>
</reference>
<evidence type="ECO:0000313" key="11">
    <source>
        <dbReference type="Proteomes" id="UP000658754"/>
    </source>
</evidence>
<dbReference type="InterPro" id="IPR018485">
    <property type="entry name" value="FGGY_C"/>
</dbReference>
<dbReference type="Gene3D" id="3.30.420.40">
    <property type="match status" value="2"/>
</dbReference>
<evidence type="ECO:0000256" key="7">
    <source>
        <dbReference type="ARBA" id="ARBA00023308"/>
    </source>
</evidence>
<evidence type="ECO:0000313" key="10">
    <source>
        <dbReference type="EMBL" id="GGI68175.1"/>
    </source>
</evidence>
<evidence type="ECO:0000256" key="5">
    <source>
        <dbReference type="ARBA" id="ARBA00022840"/>
    </source>
</evidence>
<dbReference type="Proteomes" id="UP000658754">
    <property type="component" value="Unassembled WGS sequence"/>
</dbReference>
<evidence type="ECO:0000256" key="2">
    <source>
        <dbReference type="ARBA" id="ARBA00022679"/>
    </source>
</evidence>
<dbReference type="PANTHER" id="PTHR10196:SF93">
    <property type="entry name" value="L-RHAMNULOKINASE"/>
    <property type="match status" value="1"/>
</dbReference>
<dbReference type="Pfam" id="PF00370">
    <property type="entry name" value="FGGY_N"/>
    <property type="match status" value="1"/>
</dbReference>
<dbReference type="EMBL" id="BMKV01000001">
    <property type="protein sequence ID" value="GGI68175.1"/>
    <property type="molecule type" value="Genomic_DNA"/>
</dbReference>
<evidence type="ECO:0000256" key="3">
    <source>
        <dbReference type="ARBA" id="ARBA00022741"/>
    </source>
</evidence>
<accession>A0ABQ2C950</accession>
<evidence type="ECO:0000256" key="6">
    <source>
        <dbReference type="ARBA" id="ARBA00023157"/>
    </source>
</evidence>
<dbReference type="Pfam" id="PF02782">
    <property type="entry name" value="FGGY_C"/>
    <property type="match status" value="1"/>
</dbReference>
<proteinExistence type="inferred from homology"/>
<dbReference type="GO" id="GO:0016301">
    <property type="term" value="F:kinase activity"/>
    <property type="evidence" value="ECO:0007669"/>
    <property type="project" value="UniProtKB-KW"/>
</dbReference>
<keyword evidence="7" id="KW-0684">Rhamnose metabolism</keyword>
<evidence type="ECO:0000256" key="1">
    <source>
        <dbReference type="ARBA" id="ARBA00009156"/>
    </source>
</evidence>
<comment type="similarity">
    <text evidence="1">Belongs to the FGGY kinase family.</text>
</comment>
<name>A0ABQ2C950_9MICC</name>
<keyword evidence="6" id="KW-1015">Disulfide bond</keyword>
<comment type="caution">
    <text evidence="10">The sequence shown here is derived from an EMBL/GenBank/DDBJ whole genome shotgun (WGS) entry which is preliminary data.</text>
</comment>
<dbReference type="InterPro" id="IPR013449">
    <property type="entry name" value="Rhamnulokinase"/>
</dbReference>
<dbReference type="SUPFAM" id="SSF53067">
    <property type="entry name" value="Actin-like ATPase domain"/>
    <property type="match status" value="2"/>
</dbReference>
<keyword evidence="11" id="KW-1185">Reference proteome</keyword>
<keyword evidence="3" id="KW-0547">Nucleotide-binding</keyword>
<protein>
    <submittedName>
        <fullName evidence="10">Carbohydrate kinase</fullName>
    </submittedName>
</protein>